<evidence type="ECO:0000313" key="2">
    <source>
        <dbReference type="EMBL" id="TNN63142.1"/>
    </source>
</evidence>
<feature type="region of interest" description="Disordered" evidence="1">
    <location>
        <begin position="22"/>
        <end position="46"/>
    </location>
</feature>
<dbReference type="Proteomes" id="UP000314294">
    <property type="component" value="Unassembled WGS sequence"/>
</dbReference>
<dbReference type="EMBL" id="SRLO01000279">
    <property type="protein sequence ID" value="TNN63142.1"/>
    <property type="molecule type" value="Genomic_DNA"/>
</dbReference>
<evidence type="ECO:0000313" key="3">
    <source>
        <dbReference type="Proteomes" id="UP000314294"/>
    </source>
</evidence>
<feature type="compositionally biased region" description="Basic and acidic residues" evidence="1">
    <location>
        <begin position="33"/>
        <end position="42"/>
    </location>
</feature>
<dbReference type="AlphaFoldDB" id="A0A4Z2HED2"/>
<protein>
    <submittedName>
        <fullName evidence="2">Uncharacterized protein</fullName>
    </submittedName>
</protein>
<reference evidence="2 3" key="1">
    <citation type="submission" date="2019-03" db="EMBL/GenBank/DDBJ databases">
        <title>First draft genome of Liparis tanakae, snailfish: a comprehensive survey of snailfish specific genes.</title>
        <authorList>
            <person name="Kim W."/>
            <person name="Song I."/>
            <person name="Jeong J.-H."/>
            <person name="Kim D."/>
            <person name="Kim S."/>
            <person name="Ryu S."/>
            <person name="Song J.Y."/>
            <person name="Lee S.K."/>
        </authorList>
    </citation>
    <scope>NUCLEOTIDE SEQUENCE [LARGE SCALE GENOMIC DNA]</scope>
    <source>
        <tissue evidence="2">Muscle</tissue>
    </source>
</reference>
<name>A0A4Z2HED2_9TELE</name>
<organism evidence="2 3">
    <name type="scientific">Liparis tanakae</name>
    <name type="common">Tanaka's snailfish</name>
    <dbReference type="NCBI Taxonomy" id="230148"/>
    <lineage>
        <taxon>Eukaryota</taxon>
        <taxon>Metazoa</taxon>
        <taxon>Chordata</taxon>
        <taxon>Craniata</taxon>
        <taxon>Vertebrata</taxon>
        <taxon>Euteleostomi</taxon>
        <taxon>Actinopterygii</taxon>
        <taxon>Neopterygii</taxon>
        <taxon>Teleostei</taxon>
        <taxon>Neoteleostei</taxon>
        <taxon>Acanthomorphata</taxon>
        <taxon>Eupercaria</taxon>
        <taxon>Perciformes</taxon>
        <taxon>Cottioidei</taxon>
        <taxon>Cottales</taxon>
        <taxon>Liparidae</taxon>
        <taxon>Liparis</taxon>
    </lineage>
</organism>
<comment type="caution">
    <text evidence="2">The sequence shown here is derived from an EMBL/GenBank/DDBJ whole genome shotgun (WGS) entry which is preliminary data.</text>
</comment>
<gene>
    <name evidence="2" type="ORF">EYF80_026606</name>
</gene>
<evidence type="ECO:0000256" key="1">
    <source>
        <dbReference type="SAM" id="MobiDB-lite"/>
    </source>
</evidence>
<sequence length="104" mass="11677">MASDDINYGETIVGGERLERIQGKKAKTARTATPERTRHTATEDPAGWARCDITDWRTMYRTPETKNSRAPMSWTTESIPNTKVVLLRRGFTTVVSALSFSTNL</sequence>
<proteinExistence type="predicted"/>
<accession>A0A4Z2HED2</accession>
<keyword evidence="3" id="KW-1185">Reference proteome</keyword>